<organism evidence="2 3">
    <name type="scientific">Thermococcus nautili</name>
    <dbReference type="NCBI Taxonomy" id="195522"/>
    <lineage>
        <taxon>Archaea</taxon>
        <taxon>Methanobacteriati</taxon>
        <taxon>Methanobacteriota</taxon>
        <taxon>Thermococci</taxon>
        <taxon>Thermococcales</taxon>
        <taxon>Thermococcaceae</taxon>
        <taxon>Thermococcus</taxon>
    </lineage>
</organism>
<evidence type="ECO:0000256" key="1">
    <source>
        <dbReference type="SAM" id="Phobius"/>
    </source>
</evidence>
<keyword evidence="1" id="KW-1133">Transmembrane helix</keyword>
<reference evidence="2 3" key="1">
    <citation type="submission" date="2014-02" db="EMBL/GenBank/DDBJ databases">
        <title>Genome Sequence of an Hyperthermophilic Archaeon, Thermococcus nautili 30-1, producing viral vesicles.</title>
        <authorList>
            <person name="Oberto J."/>
            <person name="Gaudin M."/>
            <person name="Cossu M."/>
            <person name="Gorlas A."/>
            <person name="Slesarev A."/>
            <person name="Marguet E."/>
            <person name="Forterre P."/>
        </authorList>
    </citation>
    <scope>NUCLEOTIDE SEQUENCE [LARGE SCALE GENOMIC DNA]</scope>
    <source>
        <strain evidence="2 3">30-1</strain>
    </source>
</reference>
<name>W8PMK3_9EURY</name>
<proteinExistence type="predicted"/>
<sequence>MDFALFVERYVYRALWYLGIGLIIAIPLAIWYELKSGAFYTQSEATFFIVLFVIVSIIAVKFGGFMGRLRKMIYPWWHYLRK</sequence>
<dbReference type="Proteomes" id="UP000019434">
    <property type="component" value="Chromosome"/>
</dbReference>
<dbReference type="GeneID" id="24958091"/>
<accession>W8PMK3</accession>
<dbReference type="EMBL" id="CP007264">
    <property type="protein sequence ID" value="AHL23264.1"/>
    <property type="molecule type" value="Genomic_DNA"/>
</dbReference>
<dbReference type="KEGG" id="tnu:BD01_1660"/>
<feature type="transmembrane region" description="Helical" evidence="1">
    <location>
        <begin position="46"/>
        <end position="64"/>
    </location>
</feature>
<protein>
    <submittedName>
        <fullName evidence="2">Uncharacterized protein</fullName>
    </submittedName>
</protein>
<dbReference type="AlphaFoldDB" id="W8PMK3"/>
<dbReference type="HOGENOM" id="CLU_2550472_0_0_2"/>
<dbReference type="RefSeq" id="WP_042691767.1">
    <property type="nucleotide sequence ID" value="NZ_CP007264.1"/>
</dbReference>
<keyword evidence="3" id="KW-1185">Reference proteome</keyword>
<feature type="transmembrane region" description="Helical" evidence="1">
    <location>
        <begin position="14"/>
        <end position="34"/>
    </location>
</feature>
<gene>
    <name evidence="2" type="ORF">BD01_1660</name>
</gene>
<evidence type="ECO:0000313" key="2">
    <source>
        <dbReference type="EMBL" id="AHL23264.1"/>
    </source>
</evidence>
<keyword evidence="1" id="KW-0472">Membrane</keyword>
<evidence type="ECO:0000313" key="3">
    <source>
        <dbReference type="Proteomes" id="UP000019434"/>
    </source>
</evidence>
<keyword evidence="1" id="KW-0812">Transmembrane</keyword>